<evidence type="ECO:0000313" key="1">
    <source>
        <dbReference type="EMBL" id="SFR50767.1"/>
    </source>
</evidence>
<gene>
    <name evidence="1" type="ORF">SAMN04488002_2673</name>
</gene>
<dbReference type="AlphaFoldDB" id="A0A1I6H8Y9"/>
<accession>A0A1I6H8Y9</accession>
<evidence type="ECO:0000313" key="2">
    <source>
        <dbReference type="Proteomes" id="UP000199658"/>
    </source>
</evidence>
<reference evidence="2" key="1">
    <citation type="submission" date="2016-10" db="EMBL/GenBank/DDBJ databases">
        <authorList>
            <person name="Varghese N."/>
            <person name="Submissions S."/>
        </authorList>
    </citation>
    <scope>NUCLEOTIDE SEQUENCE [LARGE SCALE GENOMIC DNA]</scope>
    <source>
        <strain evidence="2">DSM 26921</strain>
    </source>
</reference>
<protein>
    <recommendedName>
        <fullName evidence="3">Baseplate assembly protein</fullName>
    </recommendedName>
</protein>
<organism evidence="1 2">
    <name type="scientific">Litoreibacter janthinus</name>
    <dbReference type="NCBI Taxonomy" id="670154"/>
    <lineage>
        <taxon>Bacteria</taxon>
        <taxon>Pseudomonadati</taxon>
        <taxon>Pseudomonadota</taxon>
        <taxon>Alphaproteobacteria</taxon>
        <taxon>Rhodobacterales</taxon>
        <taxon>Roseobacteraceae</taxon>
        <taxon>Litoreibacter</taxon>
    </lineage>
</organism>
<keyword evidence="2" id="KW-1185">Reference proteome</keyword>
<name>A0A1I6H8Y9_9RHOB</name>
<dbReference type="RefSeq" id="WP_090217633.1">
    <property type="nucleotide sequence ID" value="NZ_FOYO01000001.1"/>
</dbReference>
<sequence length="1002" mass="108464">MSRTTSTDLTRWNRSGMSRFDYVDGDAAIWLERLREILTGLYAKGVPVEMRQPDVLRDLFLNETADLARAQVDTEALRNAVVWQRLARALPAETETGPTLESRGQRGIRIRAQYMNTSDGDYTWDILRAFARASHVTLGHLNAYANEGYLRTATQWDNLRRLAALVNYQPTPAASASTLVALDLKPELGAVEITAGLAMKHSPATGKPLIFETLNKLLAHPALNAARVEGWNVNATPLPARDSVWLNPDAGALAPGELAIISGKGKDQVVTLSGVDDLSEENDDTILELNFAQGLTRRPAISSARLWRDPADVLRALPRSSAGIAVVELDTSNALQKGDLVELRGLTPSRILAVVDRDETRVSLALPEGLDLPEAFQLAALTPLASIKAGVFQGPSPDIDRVFYLDGSEVVAQVWEKSSDDFGLEGLRAVRDGVSAVIADTSGAKVMGYTFRPPERPDVVYMRLRGEKAIDAKLSQDPKVTGESSRKVASFRGTLPKGLSRGAHFIRRHRTNRTMQALRVLGLRQDKGQFHIEFDAAVPAPHASEFIGPMRMSLRPEDHDYNPAEFGNLALLTLENIPDEALDILRPGRPLIITDGTTNVQASLATIKPLGQNRVQVSLDIAGSIAEMSRGDTVFRLNTVVAGHGESKGPKTLGSGDGERMRQSFLLQLADVSHVPSPVAESGVMPALDVTVEGEVWPYADYINPAADGTRSWSSTLGEDGFLTIHFRRRLPTGTNNVALLRHRIGTGARGSGVPPFSLVEPAKKHAHVKAIYQPFASSGGANREPVDSLRSSAPARLSSNGRAVSLRDTEMLCMRHAAIWRARAKEVASARRSRLVKLHVVPAGGAELSAQLKRDLQEALGARVLPGVSLAFEAYAPLYLRIWADVRADLTSYDATDIAGACDSALRSRFALEGRDFGQPAYISEAIAALEAVPGVATSIITRFDYGPDTPRSLPHVMVRDDQIVTIFPRANEVAHIGENSTAAAISGAPSISVNVRGLHD</sequence>
<dbReference type="OrthoDB" id="266253at2"/>
<evidence type="ECO:0008006" key="3">
    <source>
        <dbReference type="Google" id="ProtNLM"/>
    </source>
</evidence>
<dbReference type="EMBL" id="FOYO01000001">
    <property type="protein sequence ID" value="SFR50767.1"/>
    <property type="molecule type" value="Genomic_DNA"/>
</dbReference>
<dbReference type="STRING" id="670154.SAMN04488002_2673"/>
<proteinExistence type="predicted"/>
<dbReference type="Proteomes" id="UP000199658">
    <property type="component" value="Unassembled WGS sequence"/>
</dbReference>